<dbReference type="EMBL" id="CP033614">
    <property type="protein sequence ID" value="AYV56726.1"/>
    <property type="molecule type" value="Genomic_DNA"/>
</dbReference>
<sequence>MDLPAIVFFKRISGRIVLSLFFLLLYIFLFYQSAWLSDDSFITFRVVDNFLNGFGLRWNPLERVQVFTHPLWLFLLIPIEWAVREISISAYLLSFVCGILFLSVYWFTFLRVKNGLLWIVSSFGVFFSSRIFIDYNTSGLENPLSFLLLLIFQIKFYSLYAGRESIETEKESTESERKPIETIRKDSIEIGFLSALLLLTRLDLGLFLILPGFVLLGRIYRGNRIPFLKYSFLGILPLVFYFGFSLVYYGSFFPNTFYAKTNVLSSFSERIGAGWDYLRISLKWDPIVIFVFGLHFFWIFADLASPVLRRFLKFRWKLSKEERAILGLNAGSIALASLYLLWVGGDFMAGRFLGTCLILSVFSQCLFGVLRVEQSNLNIQKIAFVFCAVVAFYFLAHPASPFRYTFVRSPVRVEKGVVDERASYQDNSSLKRWLQGATPETHPWAVYGKKIGFPGSVAETNEHEVMNELTATNKRSVTNENAETIESIRVRRNAATEVEPAQRVHVTTNVGLAGYYGGPGVHWIDLLGITDPFLARLPGKGFPGHYVRLLPQGYKEYIEETAASLPNPLLDHFYYEVRLLSEEELWTKQRWATILSFAFLGKGNFKAVAETEKGFYYQFDLKAYRNTLYGFPYANKNDEELKQLLIREYFGRVPTTLP</sequence>
<feature type="transmembrane region" description="Helical" evidence="1">
    <location>
        <begin position="90"/>
        <end position="109"/>
    </location>
</feature>
<dbReference type="RefSeq" id="WP_123179977.1">
    <property type="nucleotide sequence ID" value="NZ_CP033614.1"/>
</dbReference>
<accession>A0AAD0XRE0</accession>
<evidence type="ECO:0000313" key="3">
    <source>
        <dbReference type="Proteomes" id="UP000276407"/>
    </source>
</evidence>
<dbReference type="Proteomes" id="UP000276407">
    <property type="component" value="Chromosome 1"/>
</dbReference>
<protein>
    <submittedName>
        <fullName evidence="2">Uncharacterized protein</fullName>
    </submittedName>
</protein>
<feature type="transmembrane region" description="Helical" evidence="1">
    <location>
        <begin position="12"/>
        <end position="31"/>
    </location>
</feature>
<feature type="transmembrane region" description="Helical" evidence="1">
    <location>
        <begin position="287"/>
        <end position="312"/>
    </location>
</feature>
<keyword evidence="1" id="KW-0472">Membrane</keyword>
<gene>
    <name evidence="2" type="ORF">EFP84_15295</name>
</gene>
<organism evidence="2 3">
    <name type="scientific">Leptospira kmetyi</name>
    <dbReference type="NCBI Taxonomy" id="408139"/>
    <lineage>
        <taxon>Bacteria</taxon>
        <taxon>Pseudomonadati</taxon>
        <taxon>Spirochaetota</taxon>
        <taxon>Spirochaetia</taxon>
        <taxon>Leptospirales</taxon>
        <taxon>Leptospiraceae</taxon>
        <taxon>Leptospira</taxon>
    </lineage>
</organism>
<feature type="transmembrane region" description="Helical" evidence="1">
    <location>
        <begin position="324"/>
        <end position="342"/>
    </location>
</feature>
<proteinExistence type="predicted"/>
<name>A0AAD0XRE0_9LEPT</name>
<feature type="transmembrane region" description="Helical" evidence="1">
    <location>
        <begin position="115"/>
        <end position="133"/>
    </location>
</feature>
<evidence type="ECO:0000313" key="2">
    <source>
        <dbReference type="EMBL" id="AYV56726.1"/>
    </source>
</evidence>
<evidence type="ECO:0000256" key="1">
    <source>
        <dbReference type="SAM" id="Phobius"/>
    </source>
</evidence>
<keyword evidence="1" id="KW-0812">Transmembrane</keyword>
<feature type="transmembrane region" description="Helical" evidence="1">
    <location>
        <begin position="190"/>
        <end position="215"/>
    </location>
</feature>
<keyword evidence="1" id="KW-1133">Transmembrane helix</keyword>
<dbReference type="AlphaFoldDB" id="A0AAD0XRE0"/>
<feature type="transmembrane region" description="Helical" evidence="1">
    <location>
        <begin position="227"/>
        <end position="249"/>
    </location>
</feature>
<dbReference type="KEGG" id="lkm:EFP84_15295"/>
<reference evidence="2 3" key="1">
    <citation type="submission" date="2018-11" db="EMBL/GenBank/DDBJ databases">
        <title>Complete genome sequence of Leptospira kmetyi isolate LS 001/16 from soil sample associated with a leptospirosis patient in Kelantan.</title>
        <authorList>
            <person name="Muhammad Yusoff F."/>
            <person name="Muhammad Yusoff S."/>
            <person name="Ahmad M.N."/>
            <person name="Yusof N.Y."/>
            <person name="Aziah I."/>
        </authorList>
    </citation>
    <scope>NUCLEOTIDE SEQUENCE [LARGE SCALE GENOMIC DNA]</scope>
    <source>
        <strain evidence="2 3">LS 001/16</strain>
    </source>
</reference>
<feature type="transmembrane region" description="Helical" evidence="1">
    <location>
        <begin position="382"/>
        <end position="400"/>
    </location>
</feature>
<feature type="transmembrane region" description="Helical" evidence="1">
    <location>
        <begin position="348"/>
        <end position="370"/>
    </location>
</feature>